<comment type="caution">
    <text evidence="15">The sequence shown here is derived from an EMBL/GenBank/DDBJ whole genome shotgun (WGS) entry which is preliminary data.</text>
</comment>
<feature type="region of interest" description="Disordered" evidence="13">
    <location>
        <begin position="1181"/>
        <end position="1209"/>
    </location>
</feature>
<feature type="binding site" evidence="10">
    <location>
        <position position="927"/>
    </location>
    <ligand>
        <name>NAD(+)</name>
        <dbReference type="ChEBI" id="CHEBI:57540"/>
    </ligand>
</feature>
<evidence type="ECO:0000313" key="16">
    <source>
        <dbReference type="Proteomes" id="UP000572268"/>
    </source>
</evidence>
<feature type="coiled-coil region" evidence="12">
    <location>
        <begin position="1747"/>
        <end position="1791"/>
    </location>
</feature>
<dbReference type="PROSITE" id="PS51371">
    <property type="entry name" value="CBS"/>
    <property type="match status" value="1"/>
</dbReference>
<proteinExistence type="inferred from homology"/>
<feature type="binding site" description="in other chain" evidence="10">
    <location>
        <position position="979"/>
    </location>
    <ligand>
        <name>K(+)</name>
        <dbReference type="ChEBI" id="CHEBI:29103"/>
        <note>ligand shared between two tetrameric partners</note>
    </ligand>
</feature>
<dbReference type="SUPFAM" id="SSF54631">
    <property type="entry name" value="CBS-domain pair"/>
    <property type="match status" value="1"/>
</dbReference>
<keyword evidence="8 11" id="KW-0129">CBS domain</keyword>
<feature type="coiled-coil region" evidence="12">
    <location>
        <begin position="1509"/>
        <end position="1592"/>
    </location>
</feature>
<dbReference type="Proteomes" id="UP000572268">
    <property type="component" value="Unassembled WGS sequence"/>
</dbReference>
<feature type="binding site" evidence="10">
    <location>
        <begin position="977"/>
        <end position="979"/>
    </location>
    <ligand>
        <name>NAD(+)</name>
        <dbReference type="ChEBI" id="CHEBI:57540"/>
    </ligand>
</feature>
<evidence type="ECO:0000313" key="15">
    <source>
        <dbReference type="EMBL" id="KAF4666015.1"/>
    </source>
</evidence>
<keyword evidence="10" id="KW-0963">Cytoplasm</keyword>
<dbReference type="GO" id="GO:0006183">
    <property type="term" value="P:GTP biosynthetic process"/>
    <property type="evidence" value="ECO:0007669"/>
    <property type="project" value="TreeGrafter"/>
</dbReference>
<evidence type="ECO:0000256" key="11">
    <source>
        <dbReference type="PROSITE-ProRule" id="PRU00703"/>
    </source>
</evidence>
<comment type="catalytic activity">
    <reaction evidence="10">
        <text>IMP + NAD(+) + H2O = XMP + NADH + H(+)</text>
        <dbReference type="Rhea" id="RHEA:11708"/>
        <dbReference type="ChEBI" id="CHEBI:15377"/>
        <dbReference type="ChEBI" id="CHEBI:15378"/>
        <dbReference type="ChEBI" id="CHEBI:57464"/>
        <dbReference type="ChEBI" id="CHEBI:57540"/>
        <dbReference type="ChEBI" id="CHEBI:57945"/>
        <dbReference type="ChEBI" id="CHEBI:58053"/>
        <dbReference type="EC" id="1.1.1.205"/>
    </reaction>
</comment>
<dbReference type="NCBIfam" id="TIGR01302">
    <property type="entry name" value="IMP_dehydrog"/>
    <property type="match status" value="1"/>
</dbReference>
<dbReference type="GO" id="GO:0006177">
    <property type="term" value="P:GMP biosynthetic process"/>
    <property type="evidence" value="ECO:0007669"/>
    <property type="project" value="UniProtKB-UniRule"/>
</dbReference>
<dbReference type="CDD" id="cd04601">
    <property type="entry name" value="CBS_pair_IMPDH"/>
    <property type="match status" value="1"/>
</dbReference>
<dbReference type="Pfam" id="PF00571">
    <property type="entry name" value="CBS"/>
    <property type="match status" value="1"/>
</dbReference>
<feature type="binding site" evidence="10">
    <location>
        <position position="1150"/>
    </location>
    <ligand>
        <name>K(+)</name>
        <dbReference type="ChEBI" id="CHEBI:29103"/>
        <note>ligand shared between two tetrameric partners</note>
    </ligand>
</feature>
<dbReference type="InterPro" id="IPR046342">
    <property type="entry name" value="CBS_dom_sf"/>
</dbReference>
<feature type="region of interest" description="Disordered" evidence="13">
    <location>
        <begin position="205"/>
        <end position="234"/>
    </location>
</feature>
<evidence type="ECO:0000256" key="12">
    <source>
        <dbReference type="SAM" id="Coils"/>
    </source>
</evidence>
<dbReference type="UniPathway" id="UPA00601">
    <property type="reaction ID" value="UER00295"/>
</dbReference>
<evidence type="ECO:0000256" key="7">
    <source>
        <dbReference type="ARBA" id="ARBA00023027"/>
    </source>
</evidence>
<keyword evidence="4 10" id="KW-0658">Purine biosynthesis</keyword>
<dbReference type="Gene3D" id="1.20.5.340">
    <property type="match status" value="1"/>
</dbReference>
<dbReference type="SMART" id="SM00116">
    <property type="entry name" value="CBS"/>
    <property type="match status" value="2"/>
</dbReference>
<feature type="compositionally biased region" description="Low complexity" evidence="13">
    <location>
        <begin position="1461"/>
        <end position="1470"/>
    </location>
</feature>
<dbReference type="GO" id="GO:0005737">
    <property type="term" value="C:cytoplasm"/>
    <property type="evidence" value="ECO:0007669"/>
    <property type="project" value="UniProtKB-SubCell"/>
</dbReference>
<evidence type="ECO:0000256" key="9">
    <source>
        <dbReference type="ARBA" id="ARBA00056556"/>
    </source>
</evidence>
<evidence type="ECO:0000256" key="5">
    <source>
        <dbReference type="ARBA" id="ARBA00022958"/>
    </source>
</evidence>
<evidence type="ECO:0000256" key="10">
    <source>
        <dbReference type="HAMAP-Rule" id="MF_03156"/>
    </source>
</evidence>
<dbReference type="PANTHER" id="PTHR11911">
    <property type="entry name" value="INOSINE-5-MONOPHOSPHATE DEHYDROGENASE RELATED"/>
    <property type="match status" value="1"/>
</dbReference>
<dbReference type="Pfam" id="PF00478">
    <property type="entry name" value="IMPDH"/>
    <property type="match status" value="1"/>
</dbReference>
<evidence type="ECO:0000256" key="8">
    <source>
        <dbReference type="ARBA" id="ARBA00023122"/>
    </source>
</evidence>
<feature type="binding site" evidence="10">
    <location>
        <position position="982"/>
    </location>
    <ligand>
        <name>IMP</name>
        <dbReference type="ChEBI" id="CHEBI:58053"/>
    </ligand>
</feature>
<comment type="subcellular location">
    <subcellularLocation>
        <location evidence="10">Cytoplasm</location>
    </subcellularLocation>
</comment>
<feature type="region of interest" description="Disordered" evidence="13">
    <location>
        <begin position="1876"/>
        <end position="1900"/>
    </location>
</feature>
<evidence type="ECO:0000256" key="3">
    <source>
        <dbReference type="ARBA" id="ARBA00022749"/>
    </source>
</evidence>
<keyword evidence="6 10" id="KW-0560">Oxidoreductase</keyword>
<gene>
    <name evidence="15" type="primary">IMPDH2</name>
    <name evidence="15" type="ORF">FOL46_003319</name>
</gene>
<dbReference type="CDD" id="cd00381">
    <property type="entry name" value="IMPDH"/>
    <property type="match status" value="1"/>
</dbReference>
<feature type="domain" description="CBS" evidence="14">
    <location>
        <begin position="827"/>
        <end position="885"/>
    </location>
</feature>
<organism evidence="15 16">
    <name type="scientific">Perkinsus olseni</name>
    <name type="common">Perkinsus atlanticus</name>
    <dbReference type="NCBI Taxonomy" id="32597"/>
    <lineage>
        <taxon>Eukaryota</taxon>
        <taxon>Sar</taxon>
        <taxon>Alveolata</taxon>
        <taxon>Perkinsozoa</taxon>
        <taxon>Perkinsea</taxon>
        <taxon>Perkinsida</taxon>
        <taxon>Perkinsidae</taxon>
        <taxon>Perkinsus</taxon>
    </lineage>
</organism>
<dbReference type="PANTHER" id="PTHR11911:SF111">
    <property type="entry name" value="INOSINE-5'-MONOPHOSPHATE DEHYDROGENASE"/>
    <property type="match status" value="1"/>
</dbReference>
<evidence type="ECO:0000256" key="4">
    <source>
        <dbReference type="ARBA" id="ARBA00022755"/>
    </source>
</evidence>
<evidence type="ECO:0000256" key="2">
    <source>
        <dbReference type="ARBA" id="ARBA00022723"/>
    </source>
</evidence>
<feature type="binding site" evidence="10">
    <location>
        <begin position="1041"/>
        <end position="1042"/>
    </location>
    <ligand>
        <name>IMP</name>
        <dbReference type="ChEBI" id="CHEBI:58053"/>
    </ligand>
</feature>
<dbReference type="InterPro" id="IPR001093">
    <property type="entry name" value="IMP_DH_GMPRt"/>
</dbReference>
<dbReference type="EMBL" id="JABANN010000216">
    <property type="protein sequence ID" value="KAF4666015.1"/>
    <property type="molecule type" value="Genomic_DNA"/>
</dbReference>
<dbReference type="InterPro" id="IPR000644">
    <property type="entry name" value="CBS_dom"/>
</dbReference>
<keyword evidence="12" id="KW-0175">Coiled coil</keyword>
<comment type="similarity">
    <text evidence="1 10">Belongs to the IMPDH/GMPR family.</text>
</comment>
<feature type="binding site" evidence="10">
    <location>
        <position position="1095"/>
    </location>
    <ligand>
        <name>IMP</name>
        <dbReference type="ChEBI" id="CHEBI:58053"/>
    </ligand>
</feature>
<feature type="binding site" evidence="10">
    <location>
        <begin position="1018"/>
        <end position="1020"/>
    </location>
    <ligand>
        <name>IMP</name>
        <dbReference type="ChEBI" id="CHEBI:58053"/>
    </ligand>
</feature>
<dbReference type="InterPro" id="IPR013785">
    <property type="entry name" value="Aldolase_TIM"/>
</dbReference>
<comment type="function">
    <text evidence="9 10">Catalyzes the conversion of inosine 5'-phosphate (IMP) to xanthosine 5'-phosphate (XMP), the first committed and rate-limiting step in the de novo synthesis of guanine nucleotides, and therefore plays an important role in the regulation of cell growth.</text>
</comment>
<dbReference type="GO" id="GO:0003938">
    <property type="term" value="F:IMP dehydrogenase activity"/>
    <property type="evidence" value="ECO:0007669"/>
    <property type="project" value="UniProtKB-UniRule"/>
</dbReference>
<feature type="coiled-coil region" evidence="12">
    <location>
        <begin position="1657"/>
        <end position="1698"/>
    </location>
</feature>
<feature type="compositionally biased region" description="Low complexity" evidence="13">
    <location>
        <begin position="501"/>
        <end position="517"/>
    </location>
</feature>
<sequence length="1900" mass="207024">MILLPSPPTRGTRLYPCIEEEEDAEEEDAEGGVQAAAAAGQMVASLVDCLGQLDLYPKDPLPMISTQPAEVPPKGLSRSASTSAMLGVGRREAAAAGRPVRTVAGGREEGALPSVQAVKGLHKSVQFATLPHTLWPVVVESSRPSCGAMTPSPPPATSDARPNTQAGSIITYNITTAAASFESLCPATPQVSCTLAIDMSWTLPAKPRSRRDSRVGPKTPEGLVESSRGEERPNRGRHFHCPVCGVLCVADQSGEGVKMHLLGCRMAPRRKMGPSMISIEKVAEIAVADSDSYTVDGIRPLNAGAEDRTRDHGLRFHNEVATRSFPRVLSFIEQLGSPGVAHRPPRKKYRKLYDLTPLDDTCLDDYIDALCVNAFENRGLDLTGAKYTIVGSGVPPVVFGIIRGIGGDLYGINYIEAEQWREVTHVLVGPMVHVGSLRNFCHTVRRLALADKLLWVDCRDLLTPATEGSVGGWTITSVMSALTCSKRTLGSAGKASKRVKGSPTPSPVTSPDTKPVSLPAMASGPPTQKTVDKPLRLCAVTSKSFTPAPRVVLGHHSDAFATTNDLSPGRLREEGHGRATGTYSTVDYSPTYRGLAPSSEYDVPLIPGVTVTPGKHRERRRRRGAVRGFDQARVLMIPKLLRRLEGRRVCLAVPRRRIRFCPLVDDELVHPMFNSRAPGYAFDDIILLPGHISFGVETVELAGRISKDITLRTPIISSPMDTVTEAKMAIAMALLGGMGVIHGNMTTDAQVQEILKVKRYENGFIMDPYVLGPNNTVADVDEIRRVEGFSSVPITQSSRMGGKLLGIVTSRDIDFIDDRTTLLKNVMTPAKDLVVGTEPISLNEANDKLQDAKVGKLPIINGDWELVALISREDLKKNKDYPNASKDKNKQLICGAAVPILPDMELPALEERCRLLVEAGVDLLVLDSPDGDSSVQVELVKRLKAKHDNVNIMAGNVVSVRQAKSLIDAGADSLRVGMGSSSVGIGASITAVGRAQASAVYRVGKFAREYANVPVVADGGIQNSGHIMKALCLGASAAMMGSGLAGTDEAPGDYYYSDGVRVKTYRGMHSFNAVRECFTNAGKDTSRLDRPFAAQGVQAAVVDKGSVNSLVPYLVQGCRHGFQDLGVQSVTQLHHQLDDGTLRMEVRSGSAIKEGGVHDLVRLPGAGAGVLSDFGMPRGLGTTTLSRHASGTGGPGSRAGVRAGNGDSDGMAPPVWESAMVPLYEEYIDVCCSMYFDGSAQGVTVDGLRGYFRRLIERERGRPARPEPLTAIPKEAMAREGATGIVDAEARKERLLAEISSCTGGLLTSRLRKRQAIDLWGPFDAALFLAGLSRYGRNWHRIGKLTTGRKDAKDVADMEDLLLVVVVVVEFAHGEGYVMGVQLVGDGLLAGPAGFVVSGEAVSSRLCGSLREGGRAALLTSSAIVRLLLFRRTAQSSTGGRLKGISLTPPEGHSEGWGRRSPLGMESPSSPMSMSIVVKCRMMMEEMSIELQQMKDTKLTCRCDLERKIRATELECANLREDYQKELNRRREMQNELQEAEIAKGDLEAQHASIQRKLLLAESRASEAEKQCDELRNEVDSITARLSEAAAAKSRVELQAADAVAEVHTLKTELCETGSRLVEIEEVRCKDLEDFQAQLVEAERHWREELDAKYEEIAQLTDTLSETTDALEGQRSENEVLTERRARAEDQHTRQTKELQHHICMLEGELKSSCHSARLVAESERDNATYARNQALETEAGLRREFAEKLQQQREKYKQRIRDLEEELQKRKEYEARIKELLKTETSLLRRMNDAKAITSPDPPCLTASPRCHHGHRFRDCCIHQHHHGERKSLEVVEVSSPSRLAVVEECPNAAAARYLDEQMRKVERRILSGLKHRRSRSCSSRPRYESAARGGRQAS</sequence>
<keyword evidence="2 10" id="KW-0479">Metal-binding</keyword>
<dbReference type="SMART" id="SM01240">
    <property type="entry name" value="IMPDH"/>
    <property type="match status" value="1"/>
</dbReference>
<dbReference type="FunFam" id="3.20.20.70:FF:000086">
    <property type="entry name" value="IMP dehydrogenase, putative"/>
    <property type="match status" value="1"/>
</dbReference>
<accession>A0A7J6M3G3</accession>
<keyword evidence="5 10" id="KW-0630">Potassium</keyword>
<dbReference type="Gene3D" id="3.20.20.70">
    <property type="entry name" value="Aldolase class I"/>
    <property type="match status" value="1"/>
</dbReference>
<keyword evidence="7 10" id="KW-0520">NAD</keyword>
<evidence type="ECO:0000256" key="1">
    <source>
        <dbReference type="ARBA" id="ARBA00005502"/>
    </source>
</evidence>
<dbReference type="SUPFAM" id="SSF51412">
    <property type="entry name" value="Inosine monophosphate dehydrogenase (IMPDH)"/>
    <property type="match status" value="1"/>
</dbReference>
<feature type="active site" description="Proton acceptor" evidence="10">
    <location>
        <position position="1090"/>
    </location>
</feature>
<comment type="activity regulation">
    <text evidence="10">Mycophenolic acid (MPA) is a non-competitive inhibitor that prevents formation of the closed enzyme conformation by binding to the same site as the amobile flap. In contrast, mizoribine monophosphate (MZP) is a competitive inhibitor that induces the closed conformation. MPA is a potent inhibitor of mammalian IMPDHs but a poor inhibitor of the bacterial enzymes. MZP is a more potent inhibitor of bacterial IMPDH.</text>
</comment>
<dbReference type="GO" id="GO:0046872">
    <property type="term" value="F:metal ion binding"/>
    <property type="evidence" value="ECO:0007669"/>
    <property type="project" value="UniProtKB-UniRule"/>
</dbReference>
<name>A0A7J6M3G3_PEROL</name>
<dbReference type="InterPro" id="IPR005990">
    <property type="entry name" value="IMP_DH"/>
</dbReference>
<dbReference type="EC" id="1.1.1.205" evidence="10"/>
<feature type="region of interest" description="Disordered" evidence="13">
    <location>
        <begin position="1440"/>
        <end position="1470"/>
    </location>
</feature>
<feature type="region of interest" description="Disordered" evidence="13">
    <location>
        <begin position="564"/>
        <end position="583"/>
    </location>
</feature>
<dbReference type="HAMAP" id="MF_01964">
    <property type="entry name" value="IMPDH"/>
    <property type="match status" value="1"/>
</dbReference>
<keyword evidence="3 10" id="KW-0332">GMP biosynthesis</keyword>
<dbReference type="GO" id="GO:0000166">
    <property type="term" value="F:nucleotide binding"/>
    <property type="evidence" value="ECO:0007669"/>
    <property type="project" value="UniProtKB-UniRule"/>
</dbReference>
<evidence type="ECO:0000256" key="6">
    <source>
        <dbReference type="ARBA" id="ARBA00023002"/>
    </source>
</evidence>
<reference evidence="15 16" key="1">
    <citation type="submission" date="2020-04" db="EMBL/GenBank/DDBJ databases">
        <title>Perkinsus olseni comparative genomics.</title>
        <authorList>
            <person name="Bogema D.R."/>
        </authorList>
    </citation>
    <scope>NUCLEOTIDE SEQUENCE [LARGE SCALE GENOMIC DNA]</scope>
    <source>
        <strain evidence="15">ATCC PRA-31</strain>
    </source>
</reference>
<comment type="subunit">
    <text evidence="10">Homotetramer.</text>
</comment>
<protein>
    <recommendedName>
        <fullName evidence="10">Inosine-5'-monophosphate dehydrogenase</fullName>
        <shortName evidence="10">IMP dehydrogenase</shortName>
        <shortName evidence="10">IMPD</shortName>
        <shortName evidence="10">IMPDH</shortName>
        <ecNumber evidence="10">1.1.1.205</ecNumber>
    </recommendedName>
</protein>
<feature type="region of interest" description="Disordered" evidence="13">
    <location>
        <begin position="492"/>
        <end position="530"/>
    </location>
</feature>
<comment type="caution">
    <text evidence="10">Lacks conserved residue(s) required for the propagation of feature annotation.</text>
</comment>
<comment type="pathway">
    <text evidence="10">Purine metabolism; XMP biosynthesis via de novo pathway; XMP from IMP: step 1/1.</text>
</comment>
<evidence type="ECO:0000256" key="13">
    <source>
        <dbReference type="SAM" id="MobiDB-lite"/>
    </source>
</evidence>
<comment type="cofactor">
    <cofactor evidence="10">
        <name>K(+)</name>
        <dbReference type="ChEBI" id="CHEBI:29103"/>
    </cofactor>
</comment>
<evidence type="ECO:0000259" key="14">
    <source>
        <dbReference type="PROSITE" id="PS51371"/>
    </source>
</evidence>